<evidence type="ECO:0000256" key="1">
    <source>
        <dbReference type="SAM" id="MobiDB-lite"/>
    </source>
</evidence>
<keyword evidence="2" id="KW-1133">Transmembrane helix</keyword>
<keyword evidence="2" id="KW-0812">Transmembrane</keyword>
<feature type="region of interest" description="Disordered" evidence="1">
    <location>
        <begin position="59"/>
        <end position="78"/>
    </location>
</feature>
<feature type="transmembrane region" description="Helical" evidence="2">
    <location>
        <begin position="159"/>
        <end position="177"/>
    </location>
</feature>
<feature type="transmembrane region" description="Helical" evidence="2">
    <location>
        <begin position="127"/>
        <end position="147"/>
    </location>
</feature>
<feature type="transmembrane region" description="Helical" evidence="2">
    <location>
        <begin position="89"/>
        <end position="115"/>
    </location>
</feature>
<evidence type="ECO:0000313" key="3">
    <source>
        <dbReference type="EMBL" id="ONK55236.1"/>
    </source>
</evidence>
<feature type="compositionally biased region" description="Polar residues" evidence="1">
    <location>
        <begin position="63"/>
        <end position="76"/>
    </location>
</feature>
<keyword evidence="2" id="KW-0472">Membrane</keyword>
<organism evidence="3 4">
    <name type="scientific">Asparagus officinalis</name>
    <name type="common">Garden asparagus</name>
    <dbReference type="NCBI Taxonomy" id="4686"/>
    <lineage>
        <taxon>Eukaryota</taxon>
        <taxon>Viridiplantae</taxon>
        <taxon>Streptophyta</taxon>
        <taxon>Embryophyta</taxon>
        <taxon>Tracheophyta</taxon>
        <taxon>Spermatophyta</taxon>
        <taxon>Magnoliopsida</taxon>
        <taxon>Liliopsida</taxon>
        <taxon>Asparagales</taxon>
        <taxon>Asparagaceae</taxon>
        <taxon>Asparagoideae</taxon>
        <taxon>Asparagus</taxon>
    </lineage>
</organism>
<gene>
    <name evidence="3" type="ORF">A4U43_UnF6010</name>
</gene>
<sequence>MRQVLSNEVARARYDMLCNFPETRSPSWRRRYAHSPESYDTFYKWAKLRQHMQYERHKKEQATSRQYHTNPHQETSGYERGSFSEVLRFAFVTLFFMQIVGHRASLALCGAIALLDQQLDVGYKMGYVIAMLFGGRGGILLALCIYFASWLCGKKSSSIVALVVLAMWVGANIARFAPLPQGFVCSAHLKLRAST</sequence>
<reference evidence="4" key="1">
    <citation type="journal article" date="2017" name="Nat. Commun.">
        <title>The asparagus genome sheds light on the origin and evolution of a young Y chromosome.</title>
        <authorList>
            <person name="Harkess A."/>
            <person name="Zhou J."/>
            <person name="Xu C."/>
            <person name="Bowers J.E."/>
            <person name="Van der Hulst R."/>
            <person name="Ayyampalayam S."/>
            <person name="Mercati F."/>
            <person name="Riccardi P."/>
            <person name="McKain M.R."/>
            <person name="Kakrana A."/>
            <person name="Tang H."/>
            <person name="Ray J."/>
            <person name="Groenendijk J."/>
            <person name="Arikit S."/>
            <person name="Mathioni S.M."/>
            <person name="Nakano M."/>
            <person name="Shan H."/>
            <person name="Telgmann-Rauber A."/>
            <person name="Kanno A."/>
            <person name="Yue Z."/>
            <person name="Chen H."/>
            <person name="Li W."/>
            <person name="Chen Y."/>
            <person name="Xu X."/>
            <person name="Zhang Y."/>
            <person name="Luo S."/>
            <person name="Chen H."/>
            <person name="Gao J."/>
            <person name="Mao Z."/>
            <person name="Pires J.C."/>
            <person name="Luo M."/>
            <person name="Kudrna D."/>
            <person name="Wing R.A."/>
            <person name="Meyers B.C."/>
            <person name="Yi K."/>
            <person name="Kong H."/>
            <person name="Lavrijsen P."/>
            <person name="Sunseri F."/>
            <person name="Falavigna A."/>
            <person name="Ye Y."/>
            <person name="Leebens-Mack J.H."/>
            <person name="Chen G."/>
        </authorList>
    </citation>
    <scope>NUCLEOTIDE SEQUENCE [LARGE SCALE GENOMIC DNA]</scope>
    <source>
        <strain evidence="4">cv. DH0086</strain>
    </source>
</reference>
<dbReference type="Proteomes" id="UP000243459">
    <property type="component" value="Unassembled WGS sequence"/>
</dbReference>
<dbReference type="AlphaFoldDB" id="A0A1R3L6K1"/>
<name>A0A1R3L6K1_ASPOF</name>
<evidence type="ECO:0000256" key="2">
    <source>
        <dbReference type="SAM" id="Phobius"/>
    </source>
</evidence>
<evidence type="ECO:0000313" key="4">
    <source>
        <dbReference type="Proteomes" id="UP000243459"/>
    </source>
</evidence>
<accession>A0A1R3L6K1</accession>
<keyword evidence="4" id="KW-1185">Reference proteome</keyword>
<dbReference type="EMBL" id="KV863636">
    <property type="protein sequence ID" value="ONK55236.1"/>
    <property type="molecule type" value="Genomic_DNA"/>
</dbReference>
<dbReference type="Gramene" id="ONK55236">
    <property type="protein sequence ID" value="ONK55236"/>
    <property type="gene ID" value="A4U43_UnF6010"/>
</dbReference>
<proteinExistence type="predicted"/>
<protein>
    <submittedName>
        <fullName evidence="3">Uncharacterized protein</fullName>
    </submittedName>
</protein>